<dbReference type="InterPro" id="IPR045249">
    <property type="entry name" value="HARBI1-like"/>
</dbReference>
<keyword evidence="10" id="KW-1185">Reference proteome</keyword>
<dbReference type="Proteomes" id="UP000695022">
    <property type="component" value="Unplaced"/>
</dbReference>
<dbReference type="GeneID" id="106821554"/>
<dbReference type="Pfam" id="PF13359">
    <property type="entry name" value="DDE_Tnp_4"/>
    <property type="match status" value="1"/>
</dbReference>
<keyword evidence="5" id="KW-0479">Metal-binding</keyword>
<feature type="compositionally biased region" description="Basic and acidic residues" evidence="8">
    <location>
        <begin position="144"/>
        <end position="164"/>
    </location>
</feature>
<evidence type="ECO:0000256" key="2">
    <source>
        <dbReference type="ARBA" id="ARBA00004123"/>
    </source>
</evidence>
<organism evidence="10 11">
    <name type="scientific">Priapulus caudatus</name>
    <name type="common">Priapulid worm</name>
    <dbReference type="NCBI Taxonomy" id="37621"/>
    <lineage>
        <taxon>Eukaryota</taxon>
        <taxon>Metazoa</taxon>
        <taxon>Ecdysozoa</taxon>
        <taxon>Scalidophora</taxon>
        <taxon>Priapulida</taxon>
        <taxon>Priapulimorpha</taxon>
        <taxon>Priapulimorphida</taxon>
        <taxon>Priapulidae</taxon>
        <taxon>Priapulus</taxon>
    </lineage>
</organism>
<comment type="subcellular location">
    <subcellularLocation>
        <location evidence="2">Nucleus</location>
    </subcellularLocation>
</comment>
<evidence type="ECO:0000256" key="6">
    <source>
        <dbReference type="ARBA" id="ARBA00022801"/>
    </source>
</evidence>
<evidence type="ECO:0000256" key="5">
    <source>
        <dbReference type="ARBA" id="ARBA00022723"/>
    </source>
</evidence>
<sequence length="336" mass="37873">MLPGKSCVYRIIEDTYCCLCCMAWNGQHHECIMSWVRASWQEKCQDEEAVIPASWVIGKVVHWPTVTNAEKAMKEGRRPDDGKSKWSTYPLIKEKIKSKNKKECEEYDFTTTVETEDDEQPGDVKRLRKKKLYSDYVVGQDEASSSKEPDDPEPGDKATEKDQQSRNTLLPPPPEKFQQRQSNVSSHPPGGRSESLSPPPGGRSESLSPRAESGPTSRLHIATGDFYIDCTHVAIRAPAEEEHVYVNRKRFHSINAQAVCDANMTITDVVCRWPGSTHDSFILSQSGLGRKFENGELGEGWMLGDSGYPLKGWLMTPINNPNTAAEERYNRYTIIC</sequence>
<name>A0ABM1FBT6_PRICU</name>
<gene>
    <name evidence="11" type="primary">LOC106821554</name>
</gene>
<feature type="region of interest" description="Disordered" evidence="8">
    <location>
        <begin position="137"/>
        <end position="217"/>
    </location>
</feature>
<evidence type="ECO:0000256" key="4">
    <source>
        <dbReference type="ARBA" id="ARBA00022722"/>
    </source>
</evidence>
<evidence type="ECO:0000256" key="1">
    <source>
        <dbReference type="ARBA" id="ARBA00001968"/>
    </source>
</evidence>
<proteinExistence type="inferred from homology"/>
<keyword evidence="6" id="KW-0378">Hydrolase</keyword>
<evidence type="ECO:0000256" key="8">
    <source>
        <dbReference type="SAM" id="MobiDB-lite"/>
    </source>
</evidence>
<evidence type="ECO:0000313" key="10">
    <source>
        <dbReference type="Proteomes" id="UP000695022"/>
    </source>
</evidence>
<comment type="similarity">
    <text evidence="3">Belongs to the HARBI1 family.</text>
</comment>
<evidence type="ECO:0000256" key="7">
    <source>
        <dbReference type="ARBA" id="ARBA00023242"/>
    </source>
</evidence>
<dbReference type="InterPro" id="IPR027806">
    <property type="entry name" value="HARBI1_dom"/>
</dbReference>
<keyword evidence="7" id="KW-0539">Nucleus</keyword>
<keyword evidence="4" id="KW-0540">Nuclease</keyword>
<evidence type="ECO:0000256" key="3">
    <source>
        <dbReference type="ARBA" id="ARBA00006958"/>
    </source>
</evidence>
<dbReference type="PANTHER" id="PTHR22930">
    <property type="match status" value="1"/>
</dbReference>
<feature type="domain" description="DDE Tnp4" evidence="9">
    <location>
        <begin position="228"/>
        <end position="331"/>
    </location>
</feature>
<protein>
    <submittedName>
        <fullName evidence="11">Uncharacterized protein LOC106821554</fullName>
    </submittedName>
</protein>
<reference evidence="11" key="1">
    <citation type="submission" date="2025-08" db="UniProtKB">
        <authorList>
            <consortium name="RefSeq"/>
        </authorList>
    </citation>
    <scope>IDENTIFICATION</scope>
</reference>
<dbReference type="RefSeq" id="XP_014681907.1">
    <property type="nucleotide sequence ID" value="XM_014826421.1"/>
</dbReference>
<accession>A0ABM1FBT6</accession>
<evidence type="ECO:0000313" key="11">
    <source>
        <dbReference type="RefSeq" id="XP_014681907.1"/>
    </source>
</evidence>
<dbReference type="PANTHER" id="PTHR22930:SF267">
    <property type="entry name" value="NUCLEASE HARBI1-RELATED"/>
    <property type="match status" value="1"/>
</dbReference>
<comment type="cofactor">
    <cofactor evidence="1">
        <name>a divalent metal cation</name>
        <dbReference type="ChEBI" id="CHEBI:60240"/>
    </cofactor>
</comment>
<evidence type="ECO:0000259" key="9">
    <source>
        <dbReference type="Pfam" id="PF13359"/>
    </source>
</evidence>